<reference evidence="2" key="1">
    <citation type="journal article" date="2021" name="Nat. Commun.">
        <title>Genetic determinants of endophytism in the Arabidopsis root mycobiome.</title>
        <authorList>
            <person name="Mesny F."/>
            <person name="Miyauchi S."/>
            <person name="Thiergart T."/>
            <person name="Pickel B."/>
            <person name="Atanasova L."/>
            <person name="Karlsson M."/>
            <person name="Huettel B."/>
            <person name="Barry K.W."/>
            <person name="Haridas S."/>
            <person name="Chen C."/>
            <person name="Bauer D."/>
            <person name="Andreopoulos W."/>
            <person name="Pangilinan J."/>
            <person name="LaButti K."/>
            <person name="Riley R."/>
            <person name="Lipzen A."/>
            <person name="Clum A."/>
            <person name="Drula E."/>
            <person name="Henrissat B."/>
            <person name="Kohler A."/>
            <person name="Grigoriev I.V."/>
            <person name="Martin F.M."/>
            <person name="Hacquard S."/>
        </authorList>
    </citation>
    <scope>NUCLEOTIDE SEQUENCE</scope>
    <source>
        <strain evidence="2">FSSC 5 MPI-SDFR-AT-0091</strain>
    </source>
</reference>
<protein>
    <submittedName>
        <fullName evidence="2">Uncharacterized protein</fullName>
    </submittedName>
</protein>
<keyword evidence="3" id="KW-1185">Reference proteome</keyword>
<sequence>MFDDAREVLPDESRDQAENSARYKLREHVATIINQRMTRVHTSSWADSLRFLIFDDGHDHEPQQTNQEPPIFGQCQPCQEQLPLPAGHVCEKHLSLTPTASLHRMRESSLGFTASPATPRYCKSASGILFGKGHSKPDGETARLDTTHIMIKMIESFVSKGEKELADSILNSTSNRYWNSRSDLDDMIESVDEFPPGLQAENRAGMFVLDPTPDGGYHQSWIIDRVMEQGGLWSWALVNNTPRSDLTAEPSEQESYKSSKSALQITSIVAKQVMPENPGMKNSLMEHSAAGSIMALYMAKDGIQGPEMGRRRATFDVDVGMGEAFVLTPFQMVLESLPRPAIRGMSVSWVVEGTDSRFDVPNTAHEEKERCFKVKGMARGMWRFILLSPGRYTLV</sequence>
<organism evidence="2 3">
    <name type="scientific">Fusarium solani</name>
    <name type="common">Filamentous fungus</name>
    <dbReference type="NCBI Taxonomy" id="169388"/>
    <lineage>
        <taxon>Eukaryota</taxon>
        <taxon>Fungi</taxon>
        <taxon>Dikarya</taxon>
        <taxon>Ascomycota</taxon>
        <taxon>Pezizomycotina</taxon>
        <taxon>Sordariomycetes</taxon>
        <taxon>Hypocreomycetidae</taxon>
        <taxon>Hypocreales</taxon>
        <taxon>Nectriaceae</taxon>
        <taxon>Fusarium</taxon>
        <taxon>Fusarium solani species complex</taxon>
    </lineage>
</organism>
<comment type="caution">
    <text evidence="2">The sequence shown here is derived from an EMBL/GenBank/DDBJ whole genome shotgun (WGS) entry which is preliminary data.</text>
</comment>
<evidence type="ECO:0000313" key="3">
    <source>
        <dbReference type="Proteomes" id="UP000736672"/>
    </source>
</evidence>
<evidence type="ECO:0000313" key="2">
    <source>
        <dbReference type="EMBL" id="KAH7272973.1"/>
    </source>
</evidence>
<evidence type="ECO:0000256" key="1">
    <source>
        <dbReference type="SAM" id="MobiDB-lite"/>
    </source>
</evidence>
<name>A0A9P9L2V8_FUSSL</name>
<feature type="compositionally biased region" description="Basic and acidic residues" evidence="1">
    <location>
        <begin position="1"/>
        <end position="17"/>
    </location>
</feature>
<feature type="region of interest" description="Disordered" evidence="1">
    <location>
        <begin position="1"/>
        <end position="20"/>
    </location>
</feature>
<dbReference type="Proteomes" id="UP000736672">
    <property type="component" value="Unassembled WGS sequence"/>
</dbReference>
<dbReference type="EMBL" id="JAGTJS010000003">
    <property type="protein sequence ID" value="KAH7272973.1"/>
    <property type="molecule type" value="Genomic_DNA"/>
</dbReference>
<gene>
    <name evidence="2" type="ORF">B0J15DRAFT_460699</name>
</gene>
<proteinExistence type="predicted"/>
<dbReference type="OrthoDB" id="270167at2759"/>
<dbReference type="AlphaFoldDB" id="A0A9P9L2V8"/>
<accession>A0A9P9L2V8</accession>